<feature type="region of interest" description="Disordered" evidence="1">
    <location>
        <begin position="14"/>
        <end position="62"/>
    </location>
</feature>
<dbReference type="EMBL" id="BTGU01002299">
    <property type="protein sequence ID" value="GMN36379.1"/>
    <property type="molecule type" value="Genomic_DNA"/>
</dbReference>
<name>A0AA87ZMY2_FICCA</name>
<evidence type="ECO:0000313" key="3">
    <source>
        <dbReference type="Proteomes" id="UP001187192"/>
    </source>
</evidence>
<dbReference type="Proteomes" id="UP001187192">
    <property type="component" value="Unassembled WGS sequence"/>
</dbReference>
<dbReference type="AlphaFoldDB" id="A0AA87ZMY2"/>
<gene>
    <name evidence="2" type="ORF">TIFTF001_042424</name>
</gene>
<evidence type="ECO:0000313" key="2">
    <source>
        <dbReference type="EMBL" id="GMN36379.1"/>
    </source>
</evidence>
<proteinExistence type="predicted"/>
<feature type="compositionally biased region" description="Basic and acidic residues" evidence="1">
    <location>
        <begin position="14"/>
        <end position="46"/>
    </location>
</feature>
<comment type="caution">
    <text evidence="2">The sequence shown here is derived from an EMBL/GenBank/DDBJ whole genome shotgun (WGS) entry which is preliminary data.</text>
</comment>
<accession>A0AA87ZMY2</accession>
<reference evidence="2" key="1">
    <citation type="submission" date="2023-07" db="EMBL/GenBank/DDBJ databases">
        <title>draft genome sequence of fig (Ficus carica).</title>
        <authorList>
            <person name="Takahashi T."/>
            <person name="Nishimura K."/>
        </authorList>
    </citation>
    <scope>NUCLEOTIDE SEQUENCE</scope>
</reference>
<sequence>MWVVVEVAAAVAEKGERGDGGVEGDGRMKEKGGRWQRHRENEREGKASAGRAAALSAGGRRR</sequence>
<protein>
    <submittedName>
        <fullName evidence="2">Uncharacterized protein</fullName>
    </submittedName>
</protein>
<organism evidence="2 3">
    <name type="scientific">Ficus carica</name>
    <name type="common">Common fig</name>
    <dbReference type="NCBI Taxonomy" id="3494"/>
    <lineage>
        <taxon>Eukaryota</taxon>
        <taxon>Viridiplantae</taxon>
        <taxon>Streptophyta</taxon>
        <taxon>Embryophyta</taxon>
        <taxon>Tracheophyta</taxon>
        <taxon>Spermatophyta</taxon>
        <taxon>Magnoliopsida</taxon>
        <taxon>eudicotyledons</taxon>
        <taxon>Gunneridae</taxon>
        <taxon>Pentapetalae</taxon>
        <taxon>rosids</taxon>
        <taxon>fabids</taxon>
        <taxon>Rosales</taxon>
        <taxon>Moraceae</taxon>
        <taxon>Ficeae</taxon>
        <taxon>Ficus</taxon>
    </lineage>
</organism>
<evidence type="ECO:0000256" key="1">
    <source>
        <dbReference type="SAM" id="MobiDB-lite"/>
    </source>
</evidence>
<keyword evidence="3" id="KW-1185">Reference proteome</keyword>
<feature type="compositionally biased region" description="Low complexity" evidence="1">
    <location>
        <begin position="47"/>
        <end position="62"/>
    </location>
</feature>